<feature type="active site" description="Charge relay system" evidence="5">
    <location>
        <position position="81"/>
    </location>
</feature>
<dbReference type="PANTHER" id="PTHR43806">
    <property type="entry name" value="PEPTIDASE S8"/>
    <property type="match status" value="1"/>
</dbReference>
<dbReference type="Gene3D" id="3.40.50.200">
    <property type="entry name" value="Peptidase S8/S53 domain"/>
    <property type="match status" value="1"/>
</dbReference>
<evidence type="ECO:0000313" key="7">
    <source>
        <dbReference type="EMBL" id="RAS67052.1"/>
    </source>
</evidence>
<keyword evidence="4 5" id="KW-0720">Serine protease</keyword>
<keyword evidence="3 5" id="KW-0378">Hydrolase</keyword>
<dbReference type="PROSITE" id="PS51892">
    <property type="entry name" value="SUBTILASE"/>
    <property type="match status" value="1"/>
</dbReference>
<dbReference type="InterPro" id="IPR050131">
    <property type="entry name" value="Peptidase_S8_subtilisin-like"/>
</dbReference>
<gene>
    <name evidence="7" type="ORF">C8D87_103391</name>
</gene>
<evidence type="ECO:0000313" key="8">
    <source>
        <dbReference type="Proteomes" id="UP000248714"/>
    </source>
</evidence>
<evidence type="ECO:0000256" key="2">
    <source>
        <dbReference type="ARBA" id="ARBA00022670"/>
    </source>
</evidence>
<dbReference type="EMBL" id="QLTT01000003">
    <property type="protein sequence ID" value="RAS67052.1"/>
    <property type="molecule type" value="Genomic_DNA"/>
</dbReference>
<dbReference type="InterPro" id="IPR036852">
    <property type="entry name" value="Peptidase_S8/S53_dom_sf"/>
</dbReference>
<protein>
    <submittedName>
        <fullName evidence="7">Subtilase family protein</fullName>
    </submittedName>
</protein>
<keyword evidence="2 5" id="KW-0645">Protease</keyword>
<feature type="active site" description="Charge relay system" evidence="5">
    <location>
        <position position="228"/>
    </location>
</feature>
<dbReference type="SUPFAM" id="SSF52743">
    <property type="entry name" value="Subtilisin-like"/>
    <property type="match status" value="1"/>
</dbReference>
<comment type="similarity">
    <text evidence="1 5">Belongs to the peptidase S8 family.</text>
</comment>
<reference evidence="7 8" key="1">
    <citation type="submission" date="2018-06" db="EMBL/GenBank/DDBJ databases">
        <title>Genomic Encyclopedia of Type Strains, Phase IV (KMG-IV): sequencing the most valuable type-strain genomes for metagenomic binning, comparative biology and taxonomic classification.</title>
        <authorList>
            <person name="Goeker M."/>
        </authorList>
    </citation>
    <scope>NUCLEOTIDE SEQUENCE [LARGE SCALE GENOMIC DNA]</scope>
    <source>
        <strain evidence="7 8">DSM 45479</strain>
    </source>
</reference>
<keyword evidence="8" id="KW-1185">Reference proteome</keyword>
<feature type="domain" description="Peptidase S8/S53" evidence="6">
    <location>
        <begin position="37"/>
        <end position="256"/>
    </location>
</feature>
<dbReference type="PANTHER" id="PTHR43806:SF11">
    <property type="entry name" value="CEREVISIN-RELATED"/>
    <property type="match status" value="1"/>
</dbReference>
<proteinExistence type="inferred from homology"/>
<dbReference type="Proteomes" id="UP000248714">
    <property type="component" value="Unassembled WGS sequence"/>
</dbReference>
<evidence type="ECO:0000256" key="3">
    <source>
        <dbReference type="ARBA" id="ARBA00022801"/>
    </source>
</evidence>
<name>A0ABX9EE70_9PSEU</name>
<evidence type="ECO:0000256" key="4">
    <source>
        <dbReference type="ARBA" id="ARBA00022825"/>
    </source>
</evidence>
<evidence type="ECO:0000256" key="1">
    <source>
        <dbReference type="ARBA" id="ARBA00011073"/>
    </source>
</evidence>
<accession>A0ABX9EE70</accession>
<feature type="active site" description="Charge relay system" evidence="5">
    <location>
        <position position="43"/>
    </location>
</feature>
<evidence type="ECO:0000259" key="6">
    <source>
        <dbReference type="Pfam" id="PF00082"/>
    </source>
</evidence>
<evidence type="ECO:0000256" key="5">
    <source>
        <dbReference type="PROSITE-ProRule" id="PRU01240"/>
    </source>
</evidence>
<comment type="caution">
    <text evidence="7">The sequence shown here is derived from an EMBL/GenBank/DDBJ whole genome shotgun (WGS) entry which is preliminary data.</text>
</comment>
<organism evidence="7 8">
    <name type="scientific">Lentzea atacamensis</name>
    <dbReference type="NCBI Taxonomy" id="531938"/>
    <lineage>
        <taxon>Bacteria</taxon>
        <taxon>Bacillati</taxon>
        <taxon>Actinomycetota</taxon>
        <taxon>Actinomycetes</taxon>
        <taxon>Pseudonocardiales</taxon>
        <taxon>Pseudonocardiaceae</taxon>
        <taxon>Lentzea</taxon>
    </lineage>
</organism>
<dbReference type="Pfam" id="PF00082">
    <property type="entry name" value="Peptidase_S8"/>
    <property type="match status" value="1"/>
</dbReference>
<sequence>MGGRDPHAYGWPIPITGIRPELPDGHLPDLPTADEALRVGVIDTGIAVNSQGEVHPWLRGHVQYMPDEVEHRNDSDPDVGHGSFVAGVVLQQAPTATVLMHRAVVGAENEDEEGQVATAIRELGQAGVTLINLSFGGSLFEHSTPTVISEALSELGPEVVVVAAVANNALPLRTYPAADKRVISVGAATSSGAIAEFSANGDWIDIYAVGEGVVGPYQDGYAEWSGTSFAAATMTGRIARRMAAGMSAEQGAALLLSRSGVAHVWGVNGKRDVRFLEPLA</sequence>
<dbReference type="InterPro" id="IPR000209">
    <property type="entry name" value="Peptidase_S8/S53_dom"/>
</dbReference>